<reference evidence="3 4" key="1">
    <citation type="submission" date="2018-11" db="EMBL/GenBank/DDBJ databases">
        <title>Complete genome sequence of Paenibacillus baekrokdamisoli strain KCTC 33723.</title>
        <authorList>
            <person name="Kang S.W."/>
            <person name="Lee K.C."/>
            <person name="Kim K.K."/>
            <person name="Kim J.S."/>
            <person name="Kim D.S."/>
            <person name="Ko S.H."/>
            <person name="Yang S.H."/>
            <person name="Lee J.S."/>
        </authorList>
    </citation>
    <scope>NUCLEOTIDE SEQUENCE [LARGE SCALE GENOMIC DNA]</scope>
    <source>
        <strain evidence="3 4">KCTC 33723</strain>
    </source>
</reference>
<sequence>MLGWLSSWLQQIIAVVLLAGLIDLLLPNKAMQRYVRLVAGLIILLTILTPIIRLLHGDFSAKLDQDVAGWFQGEKTRDVRMPTLDDIKKDASDLKKKQQGAALSLTQRKLTEEMRSQIERRTNRKVEGVALELEAVTTGITAGALIKSVTVTFSTKPPESAGDSRTDKSETGRSDSVAVIAEPIEEVPTVSVNVQVENRGTSPEESQNRGSDYIPVNRSLADTVKQVLQDQWSVEPGIVSVVERKGDGLAEQ</sequence>
<keyword evidence="2" id="KW-1133">Transmembrane helix</keyword>
<feature type="transmembrane region" description="Helical" evidence="2">
    <location>
        <begin position="6"/>
        <end position="25"/>
    </location>
</feature>
<evidence type="ECO:0000313" key="3">
    <source>
        <dbReference type="EMBL" id="BBH21116.1"/>
    </source>
</evidence>
<name>A0A3G9IRT3_9BACL</name>
<feature type="transmembrane region" description="Helical" evidence="2">
    <location>
        <begin position="37"/>
        <end position="55"/>
    </location>
</feature>
<proteinExistence type="predicted"/>
<keyword evidence="2" id="KW-0472">Membrane</keyword>
<keyword evidence="4" id="KW-1185">Reference proteome</keyword>
<evidence type="ECO:0000313" key="4">
    <source>
        <dbReference type="Proteomes" id="UP000275368"/>
    </source>
</evidence>
<evidence type="ECO:0000256" key="1">
    <source>
        <dbReference type="SAM" id="MobiDB-lite"/>
    </source>
</evidence>
<dbReference type="Pfam" id="PF09581">
    <property type="entry name" value="Spore_III_AF"/>
    <property type="match status" value="1"/>
</dbReference>
<protein>
    <submittedName>
        <fullName evidence="3">Uncharacterized protein</fullName>
    </submittedName>
</protein>
<feature type="compositionally biased region" description="Basic and acidic residues" evidence="1">
    <location>
        <begin position="162"/>
        <end position="173"/>
    </location>
</feature>
<evidence type="ECO:0000256" key="2">
    <source>
        <dbReference type="SAM" id="Phobius"/>
    </source>
</evidence>
<feature type="region of interest" description="Disordered" evidence="1">
    <location>
        <begin position="154"/>
        <end position="174"/>
    </location>
</feature>
<dbReference type="KEGG" id="pbk:Back11_24610"/>
<dbReference type="RefSeq" id="WP_125657097.1">
    <property type="nucleotide sequence ID" value="NZ_AP019308.1"/>
</dbReference>
<dbReference type="EMBL" id="AP019308">
    <property type="protein sequence ID" value="BBH21116.1"/>
    <property type="molecule type" value="Genomic_DNA"/>
</dbReference>
<dbReference type="OrthoDB" id="2375554at2"/>
<feature type="region of interest" description="Disordered" evidence="1">
    <location>
        <begin position="196"/>
        <end position="215"/>
    </location>
</feature>
<organism evidence="3 4">
    <name type="scientific">Paenibacillus baekrokdamisoli</name>
    <dbReference type="NCBI Taxonomy" id="1712516"/>
    <lineage>
        <taxon>Bacteria</taxon>
        <taxon>Bacillati</taxon>
        <taxon>Bacillota</taxon>
        <taxon>Bacilli</taxon>
        <taxon>Bacillales</taxon>
        <taxon>Paenibacillaceae</taxon>
        <taxon>Paenibacillus</taxon>
    </lineage>
</organism>
<accession>A0A3G9IRT3</accession>
<dbReference type="NCBIfam" id="TIGR02896">
    <property type="entry name" value="spore_III_AF"/>
    <property type="match status" value="1"/>
</dbReference>
<keyword evidence="2" id="KW-0812">Transmembrane</keyword>
<dbReference type="InterPro" id="IPR014245">
    <property type="entry name" value="Spore_III_AF"/>
</dbReference>
<dbReference type="Proteomes" id="UP000275368">
    <property type="component" value="Chromosome"/>
</dbReference>
<dbReference type="AlphaFoldDB" id="A0A3G9IRT3"/>
<feature type="compositionally biased region" description="Polar residues" evidence="1">
    <location>
        <begin position="196"/>
        <end position="210"/>
    </location>
</feature>
<gene>
    <name evidence="3" type="ORF">Back11_24610</name>
</gene>